<protein>
    <submittedName>
        <fullName evidence="2">Uncharacterized protein</fullName>
    </submittedName>
</protein>
<dbReference type="WBParaSite" id="JU765_v2.g9494.t1">
    <property type="protein sequence ID" value="JU765_v2.g9494.t1"/>
    <property type="gene ID" value="JU765_v2.g9494"/>
</dbReference>
<organism evidence="1 2">
    <name type="scientific">Panagrolaimus sp. JU765</name>
    <dbReference type="NCBI Taxonomy" id="591449"/>
    <lineage>
        <taxon>Eukaryota</taxon>
        <taxon>Metazoa</taxon>
        <taxon>Ecdysozoa</taxon>
        <taxon>Nematoda</taxon>
        <taxon>Chromadorea</taxon>
        <taxon>Rhabditida</taxon>
        <taxon>Tylenchina</taxon>
        <taxon>Panagrolaimomorpha</taxon>
        <taxon>Panagrolaimoidea</taxon>
        <taxon>Panagrolaimidae</taxon>
        <taxon>Panagrolaimus</taxon>
    </lineage>
</organism>
<accession>A0AC34RR63</accession>
<sequence length="182" mass="21229">MAIKNPEPFKPSKENAGKPMIVKNDPNMPPIPTPPQLTPEQLNEIKEFVPEQFFQNHKQKLRKIKNMTRIISIASICLLALVIILSILAIVLTIIEMDALEQFKQNVTGTNWYRDPCRLCYPNYTDVFKSQMEQTRFLSGEFQRSHCEMPKASYWTCYDFERKNGEIKVDKSRSYRCLNPPN</sequence>
<reference evidence="2" key="1">
    <citation type="submission" date="2022-11" db="UniProtKB">
        <authorList>
            <consortium name="WormBaseParasite"/>
        </authorList>
    </citation>
    <scope>IDENTIFICATION</scope>
</reference>
<proteinExistence type="predicted"/>
<evidence type="ECO:0000313" key="2">
    <source>
        <dbReference type="WBParaSite" id="JU765_v2.g9494.t1"/>
    </source>
</evidence>
<name>A0AC34RR63_9BILA</name>
<evidence type="ECO:0000313" key="1">
    <source>
        <dbReference type="Proteomes" id="UP000887576"/>
    </source>
</evidence>
<dbReference type="Proteomes" id="UP000887576">
    <property type="component" value="Unplaced"/>
</dbReference>